<gene>
    <name evidence="1" type="ORF">S12H4_00872</name>
</gene>
<name>X1PW46_9ZZZZ</name>
<reference evidence="1" key="1">
    <citation type="journal article" date="2014" name="Front. Microbiol.">
        <title>High frequency of phylogenetically diverse reductive dehalogenase-homologous genes in deep subseafloor sedimentary metagenomes.</title>
        <authorList>
            <person name="Kawai M."/>
            <person name="Futagami T."/>
            <person name="Toyoda A."/>
            <person name="Takaki Y."/>
            <person name="Nishi S."/>
            <person name="Hori S."/>
            <person name="Arai W."/>
            <person name="Tsubouchi T."/>
            <person name="Morono Y."/>
            <person name="Uchiyama I."/>
            <person name="Ito T."/>
            <person name="Fujiyama A."/>
            <person name="Inagaki F."/>
            <person name="Takami H."/>
        </authorList>
    </citation>
    <scope>NUCLEOTIDE SEQUENCE</scope>
    <source>
        <strain evidence="1">Expedition CK06-06</strain>
    </source>
</reference>
<comment type="caution">
    <text evidence="1">The sequence shown here is derived from an EMBL/GenBank/DDBJ whole genome shotgun (WGS) entry which is preliminary data.</text>
</comment>
<evidence type="ECO:0000313" key="1">
    <source>
        <dbReference type="EMBL" id="GAI60123.1"/>
    </source>
</evidence>
<sequence>MKSFPIAALKEVLRALVEVSVDTGVADDTSLVTRLDDSAKAWPVNAFTDLIVEITAGTGEGQVRKIDSNAATSLVPVTNFATAPDATSQYRIGFYGKMTSDIASWGGTALTPRDISLDLANLTKLIPLAKAAIFNAALLDAEANWLGSDIEPTNSPSYLRIYACVSVTGILRVARKVDAVTVTEDLNSGTALVAGAAYMFTVPWRTGDSINIRYSVTTGTINRLLIDEICAAE</sequence>
<protein>
    <submittedName>
        <fullName evidence="1">Uncharacterized protein</fullName>
    </submittedName>
</protein>
<dbReference type="EMBL" id="BARW01000138">
    <property type="protein sequence ID" value="GAI60123.1"/>
    <property type="molecule type" value="Genomic_DNA"/>
</dbReference>
<organism evidence="1">
    <name type="scientific">marine sediment metagenome</name>
    <dbReference type="NCBI Taxonomy" id="412755"/>
    <lineage>
        <taxon>unclassified sequences</taxon>
        <taxon>metagenomes</taxon>
        <taxon>ecological metagenomes</taxon>
    </lineage>
</organism>
<dbReference type="AlphaFoldDB" id="X1PW46"/>
<proteinExistence type="predicted"/>
<accession>X1PW46</accession>